<proteinExistence type="predicted"/>
<evidence type="ECO:0000313" key="3">
    <source>
        <dbReference type="Proteomes" id="UP000053237"/>
    </source>
</evidence>
<reference evidence="2 3" key="1">
    <citation type="submission" date="2012-05" db="EMBL/GenBank/DDBJ databases">
        <title>Recombination and specialization in a pathogen metapopulation.</title>
        <authorList>
            <person name="Gardiner A."/>
            <person name="Kemen E."/>
            <person name="Schultz-Larsen T."/>
            <person name="MacLean D."/>
            <person name="Van Oosterhout C."/>
            <person name="Jones J.D.G."/>
        </authorList>
    </citation>
    <scope>NUCLEOTIDE SEQUENCE [LARGE SCALE GENOMIC DNA]</scope>
    <source>
        <strain evidence="2 3">Ac Nc2</strain>
    </source>
</reference>
<feature type="coiled-coil region" evidence="1">
    <location>
        <begin position="990"/>
        <end position="1039"/>
    </location>
</feature>
<dbReference type="InParanoid" id="A0A024G3Y1"/>
<feature type="coiled-coil region" evidence="1">
    <location>
        <begin position="558"/>
        <end position="606"/>
    </location>
</feature>
<accession>A0A024G3Y1</accession>
<name>A0A024G3Y1_9STRA</name>
<dbReference type="EMBL" id="CAIX01000019">
    <property type="protein sequence ID" value="CCI41450.1"/>
    <property type="molecule type" value="Genomic_DNA"/>
</dbReference>
<feature type="coiled-coil region" evidence="1">
    <location>
        <begin position="636"/>
        <end position="918"/>
    </location>
</feature>
<feature type="coiled-coil region" evidence="1">
    <location>
        <begin position="144"/>
        <end position="404"/>
    </location>
</feature>
<keyword evidence="3" id="KW-1185">Reference proteome</keyword>
<keyword evidence="1" id="KW-0175">Coiled coil</keyword>
<feature type="coiled-coil region" evidence="1">
    <location>
        <begin position="451"/>
        <end position="485"/>
    </location>
</feature>
<protein>
    <submittedName>
        <fullName evidence="2">Uncharacterized protein</fullName>
    </submittedName>
</protein>
<sequence>MKEVKRTTNVQSIDNLSRHIDSVWSVKVCCLRCSRKISLAEFSHKKLRERDRTNYHNYIGDTMPLCNDDYARRPHRLTDQENIDPNQQLSPNQVDKQLSQYGDLYKFLQENEKEHPLIPHILKKVQEVGKVIQSQKRHWDTWKMNELNLNMSELNQQLEMLSSMKQSLKKNEILLKNSNMEKQRWEDRYNLTLRQLEHAEQKLQQQSQTSSTASELKQQVDHLNGLLKERDRALEEAEKDKNAWNSQCNRMEQNRIEKDREITRLSNELAKAHQQMEQSHQHVGLLKDRERALTEVEKSRDAWNSQCNRMEQDKIEKDREVTRLSNELVKAHQQMEQSHQHVETTLQKLEQAQEQLDRTLAKLEDKHVEWQNAKSEVARLQCDNETWKQLAEQEHQKVKDLMAEGRALESRCHEVTAAKEEAYQRLQSILQNNDQNLGNVEALKAHYNHLLSRRQQEMNVLEQQLQQLQSSLQQERAQNEQIRREAGAFHDQLTAERNNRSQLEVLYTQKLDEERTELASEFQKQVTFWRSKYENAEQYGKQMQSQLVKDLEVNVQTQEALNAENNTAQENLRQAEREFQSLRHNCQELEAVVREKTQTIAQMLELLEGKPLTSTQETNTVLRMAQKALQYRSGVIEQVDRQVSAQNEEIEKLSAANSTLQEHIDVYHQDLELAMKEISLLKAECEQLTSTVSIHQQREGDFERLCAENENTQNGLSKRIEEQESMNQRLEARAIEMEEEILQLQEEKEQVLEQLSYHAEVNPSKIEWAEERLNSLQKENEALRKARDDLCLEKDKLERQLEHATRDIREMTQQVFEYEQHVDDLNRKNEQKAIEYDEKPFFKKECQRLQKALKAAETRCEALEEKRDAISEERKQGVLTDSARIKLETHVSKMKHRLREVKDALKASEDQKFAMEQQTKCLFERLDTVNHDYSRLLAEKAQPHHESTMLYKELEKVDLPFNAKDLEGSALIRRIIQYIRQLQALESVDSAAIEEENELLKRRLEAHKEKAAKSIDRLKAEWKKRYNDVKSRLKALQMETQPQGPMQVSNIPRKSAEVSKHRKAVLKLLDDDRKGIKVDVLQEHLAHLMTENVKLQHQKEFYKKIVKQDDVRDFMRP</sequence>
<dbReference type="STRING" id="65357.A0A024G3Y1"/>
<evidence type="ECO:0000313" key="2">
    <source>
        <dbReference type="EMBL" id="CCI41450.1"/>
    </source>
</evidence>
<organism evidence="2 3">
    <name type="scientific">Albugo candida</name>
    <dbReference type="NCBI Taxonomy" id="65357"/>
    <lineage>
        <taxon>Eukaryota</taxon>
        <taxon>Sar</taxon>
        <taxon>Stramenopiles</taxon>
        <taxon>Oomycota</taxon>
        <taxon>Peronosporomycetes</taxon>
        <taxon>Albuginales</taxon>
        <taxon>Albuginaceae</taxon>
        <taxon>Albugo</taxon>
    </lineage>
</organism>
<dbReference type="OrthoDB" id="113076at2759"/>
<evidence type="ECO:0000256" key="1">
    <source>
        <dbReference type="SAM" id="Coils"/>
    </source>
</evidence>
<gene>
    <name evidence="2" type="ORF">BN9_022340</name>
</gene>
<dbReference type="AlphaFoldDB" id="A0A024G3Y1"/>
<comment type="caution">
    <text evidence="2">The sequence shown here is derived from an EMBL/GenBank/DDBJ whole genome shotgun (WGS) entry which is preliminary data.</text>
</comment>
<dbReference type="Proteomes" id="UP000053237">
    <property type="component" value="Unassembled WGS sequence"/>
</dbReference>